<keyword evidence="5" id="KW-1185">Reference proteome</keyword>
<dbReference type="InterPro" id="IPR036291">
    <property type="entry name" value="NAD(P)-bd_dom_sf"/>
</dbReference>
<dbReference type="FunFam" id="3.40.50.720:FF:000084">
    <property type="entry name" value="Short-chain dehydrogenase reductase"/>
    <property type="match status" value="1"/>
</dbReference>
<dbReference type="InterPro" id="IPR020904">
    <property type="entry name" value="Sc_DH/Rdtase_CS"/>
</dbReference>
<evidence type="ECO:0000256" key="1">
    <source>
        <dbReference type="ARBA" id="ARBA00006484"/>
    </source>
</evidence>
<dbReference type="STRING" id="3088.A0A383W0A5"/>
<dbReference type="Proteomes" id="UP000256970">
    <property type="component" value="Unassembled WGS sequence"/>
</dbReference>
<dbReference type="SUPFAM" id="SSF51735">
    <property type="entry name" value="NAD(P)-binding Rossmann-fold domains"/>
    <property type="match status" value="1"/>
</dbReference>
<dbReference type="SMART" id="SM00822">
    <property type="entry name" value="PKS_KR"/>
    <property type="match status" value="1"/>
</dbReference>
<dbReference type="GO" id="GO:0016616">
    <property type="term" value="F:oxidoreductase activity, acting on the CH-OH group of donors, NAD or NADP as acceptor"/>
    <property type="evidence" value="ECO:0007669"/>
    <property type="project" value="TreeGrafter"/>
</dbReference>
<dbReference type="PRINTS" id="PR00081">
    <property type="entry name" value="GDHRDH"/>
</dbReference>
<dbReference type="InterPro" id="IPR002347">
    <property type="entry name" value="SDR_fam"/>
</dbReference>
<reference evidence="4 5" key="1">
    <citation type="submission" date="2016-10" db="EMBL/GenBank/DDBJ databases">
        <authorList>
            <person name="Cai Z."/>
        </authorList>
    </citation>
    <scope>NUCLEOTIDE SEQUENCE [LARGE SCALE GENOMIC DNA]</scope>
</reference>
<keyword evidence="2" id="KW-0560">Oxidoreductase</keyword>
<evidence type="ECO:0000313" key="5">
    <source>
        <dbReference type="Proteomes" id="UP000256970"/>
    </source>
</evidence>
<dbReference type="PRINTS" id="PR00080">
    <property type="entry name" value="SDRFAMILY"/>
</dbReference>
<dbReference type="Pfam" id="PF13561">
    <property type="entry name" value="adh_short_C2"/>
    <property type="match status" value="1"/>
</dbReference>
<dbReference type="GO" id="GO:0006633">
    <property type="term" value="P:fatty acid biosynthetic process"/>
    <property type="evidence" value="ECO:0007669"/>
    <property type="project" value="TreeGrafter"/>
</dbReference>
<dbReference type="NCBIfam" id="NF005559">
    <property type="entry name" value="PRK07231.1"/>
    <property type="match status" value="1"/>
</dbReference>
<evidence type="ECO:0000256" key="2">
    <source>
        <dbReference type="ARBA" id="ARBA00023002"/>
    </source>
</evidence>
<dbReference type="Gene3D" id="3.40.50.720">
    <property type="entry name" value="NAD(P)-binding Rossmann-like Domain"/>
    <property type="match status" value="1"/>
</dbReference>
<evidence type="ECO:0000259" key="3">
    <source>
        <dbReference type="SMART" id="SM00822"/>
    </source>
</evidence>
<dbReference type="InterPro" id="IPR057326">
    <property type="entry name" value="KR_dom"/>
</dbReference>
<dbReference type="GO" id="GO:0048038">
    <property type="term" value="F:quinone binding"/>
    <property type="evidence" value="ECO:0007669"/>
    <property type="project" value="TreeGrafter"/>
</dbReference>
<evidence type="ECO:0000313" key="4">
    <source>
        <dbReference type="EMBL" id="SZX70620.1"/>
    </source>
</evidence>
<name>A0A383W0A5_TETOB</name>
<feature type="domain" description="Ketoreductase" evidence="3">
    <location>
        <begin position="10"/>
        <end position="190"/>
    </location>
</feature>
<organism evidence="4 5">
    <name type="scientific">Tetradesmus obliquus</name>
    <name type="common">Green alga</name>
    <name type="synonym">Acutodesmus obliquus</name>
    <dbReference type="NCBI Taxonomy" id="3088"/>
    <lineage>
        <taxon>Eukaryota</taxon>
        <taxon>Viridiplantae</taxon>
        <taxon>Chlorophyta</taxon>
        <taxon>core chlorophytes</taxon>
        <taxon>Chlorophyceae</taxon>
        <taxon>CS clade</taxon>
        <taxon>Sphaeropleales</taxon>
        <taxon>Scenedesmaceae</taxon>
        <taxon>Tetradesmus</taxon>
    </lineage>
</organism>
<dbReference type="PANTHER" id="PTHR42760:SF133">
    <property type="entry name" value="3-OXOACYL-[ACYL-CARRIER-PROTEIN] REDUCTASE"/>
    <property type="match status" value="1"/>
</dbReference>
<dbReference type="PANTHER" id="PTHR42760">
    <property type="entry name" value="SHORT-CHAIN DEHYDROGENASES/REDUCTASES FAMILY MEMBER"/>
    <property type="match status" value="1"/>
</dbReference>
<dbReference type="NCBIfam" id="NF009466">
    <property type="entry name" value="PRK12826.1-2"/>
    <property type="match status" value="1"/>
</dbReference>
<accession>A0A383W0A5</accession>
<proteinExistence type="inferred from homology"/>
<sequence length="264" mass="27300">MQRAQRLADKIAIVTGAAKGIGLAVAQALGNEGAAVMVSDVDDSAAQSAVNSLKQQGIRAEHTHCDVSKKDQVQQLIQQTVQQLGGIDILVANAGIVKASPFLEMSEQDFDAVLAVNLKGVFLTCQAAAQQMVTQGRGGAIITMSSVNGVMAIPSIAGYNASKGGVDNLTRCMALALAPHNIRVNAIGPGSINTEVLASVVSDQAAMARVLSRTPLGRVGEPSEIGSVAAFLASQDASYMTGQIVYVDGGRMALNYTVPVPQQQ</sequence>
<comment type="similarity">
    <text evidence="1">Belongs to the short-chain dehydrogenases/reductases (SDR) family.</text>
</comment>
<protein>
    <recommendedName>
        <fullName evidence="3">Ketoreductase domain-containing protein</fullName>
    </recommendedName>
</protein>
<dbReference type="EMBL" id="FNXT01000996">
    <property type="protein sequence ID" value="SZX70620.1"/>
    <property type="molecule type" value="Genomic_DNA"/>
</dbReference>
<gene>
    <name evidence="4" type="ORF">BQ4739_LOCUS10817</name>
</gene>
<dbReference type="AlphaFoldDB" id="A0A383W0A5"/>
<dbReference type="PROSITE" id="PS00061">
    <property type="entry name" value="ADH_SHORT"/>
    <property type="match status" value="1"/>
</dbReference>